<dbReference type="Pfam" id="PF07587">
    <property type="entry name" value="PSD1"/>
    <property type="match status" value="1"/>
</dbReference>
<reference evidence="5 6" key="1">
    <citation type="submission" date="2019-08" db="EMBL/GenBank/DDBJ databases">
        <title>100 year-old enigma solved: identification of Planctomyces bekefii, the type genus and species of the phylum Planctomycetes.</title>
        <authorList>
            <person name="Svetlana D.N."/>
            <person name="Overmann J."/>
        </authorList>
    </citation>
    <scope>NUCLEOTIDE SEQUENCE [LARGE SCALE GENOMIC DNA]</scope>
    <source>
        <strain evidence="5">Phe10_nw2017</strain>
    </source>
</reference>
<dbReference type="InterPro" id="IPR011444">
    <property type="entry name" value="DUF1549"/>
</dbReference>
<feature type="compositionally biased region" description="Basic and acidic residues" evidence="1">
    <location>
        <begin position="1082"/>
        <end position="1100"/>
    </location>
</feature>
<dbReference type="InterPro" id="IPR013320">
    <property type="entry name" value="ConA-like_dom_sf"/>
</dbReference>
<dbReference type="Pfam" id="PF07583">
    <property type="entry name" value="PSCyt2"/>
    <property type="match status" value="1"/>
</dbReference>
<dbReference type="Gene3D" id="2.60.120.200">
    <property type="match status" value="1"/>
</dbReference>
<sequence length="1127" mass="124112">AGAMAMCERIRRVVIVWCLLSASGVAQESAAAAGTEPVAEWLFDEGSGGLASSLGGWRPADVRGVPVLQSAGPRPPEFPDFSPDNRGLQLDGRSWLQFADDGSGRLNFAAGEAISLEAWVRTSVLKDGQQVYLIGKGRTGRSGVKQENQSWALRLRGMGGTARVSFLFRSADVPAGVNAEGRETEAAAGELHRWNSSRGFAADGEWHHVAVSFRFGSSESPVAWIDGEPTDGSWDLGGRTSSRAPYVDDDQVWIGSSMGGNPESSFQGVLDGVAVWRRMLTDADVSRRWRTTRRSESLPELAAEQLSRGVVTVDVREYVKQSDPWNRERTRITTRWEQPVMALSRLPRKYIDGGLIGDRSNPCVVRLRTLVSTEEQQTRVLVRARSAARLLIDGREVAKLNLLPYASDGHQEVPVPPEPLYAGMHPVQAGDQEVTVEVSLATGEHVFELETLAGGKSMRVELGETVVALGSPERGFEVLSAGAERYSLDESGWRQLLAEQQQFLVRLESEERVRQGAEESAYWTARHAVVRDVIGADAAGITAADVDRLLLKTLADEGLQPRPLVDDLTFLRRLALGTVGVIPTPEERQWFLSQPSERRRALAVDRYLADPRWADHWVSYWQDVLAENPGILKPELNNTGPFRWWIYESFLDNRPTDRFATELVMMRGSRLGGGPAGFAMASQNDVPLAERSIVLGAAFGARNLKCARCHDSPVNEVSQKQLFEMAALLNRGAISIPATSSVPKGPDGERNGRVTVSIEPGTVVSPAWTFGADASGVDPLWQRLLRDPGDSREQLALHLTHPVTSDFARVMVNRLWSQLFGQGLLRDQDDWSGGRSVHGELLELLGRQHMAVGYDLKATARLLLLTDAWQRESAPEDAPVARLFGAVTLRRMTAEQMVDSLYAAVGKGFDAELLTLDPEGRRPDDSFLNLGQPQRAWQLCSLSNERDRPALALPVAQSLVDLLTVFGWRDSRPHGLSVRDDQATVLQPLTLANGNAGHRLVQFSDNSAATEAAVAAESPEQLVRELFRRLLTREPSVAEVEGLANELRAGFSDRLVPGAVKRPPQSRRNSVSWSNHLNSEATRQKQQQEESAREGDPPTERLREDWRLVAEDVVWVLLNSPEFVFVP</sequence>
<evidence type="ECO:0000256" key="2">
    <source>
        <dbReference type="SAM" id="SignalP"/>
    </source>
</evidence>
<gene>
    <name evidence="5" type="ORF">E3A20_11390</name>
</gene>
<evidence type="ECO:0000313" key="5">
    <source>
        <dbReference type="EMBL" id="TWW09731.1"/>
    </source>
</evidence>
<feature type="domain" description="DUF1549" evidence="3">
    <location>
        <begin position="546"/>
        <end position="731"/>
    </location>
</feature>
<evidence type="ECO:0000259" key="3">
    <source>
        <dbReference type="Pfam" id="PF07583"/>
    </source>
</evidence>
<keyword evidence="6" id="KW-1185">Reference proteome</keyword>
<keyword evidence="2" id="KW-0732">Signal</keyword>
<name>A0A5C6M9W6_9PLAN</name>
<dbReference type="PANTHER" id="PTHR35889">
    <property type="entry name" value="CYCLOINULO-OLIGOSACCHARIDE FRUCTANOTRANSFERASE-RELATED"/>
    <property type="match status" value="1"/>
</dbReference>
<evidence type="ECO:0008006" key="7">
    <source>
        <dbReference type="Google" id="ProtNLM"/>
    </source>
</evidence>
<organism evidence="5 6">
    <name type="scientific">Planctomyces bekefii</name>
    <dbReference type="NCBI Taxonomy" id="1653850"/>
    <lineage>
        <taxon>Bacteria</taxon>
        <taxon>Pseudomonadati</taxon>
        <taxon>Planctomycetota</taxon>
        <taxon>Planctomycetia</taxon>
        <taxon>Planctomycetales</taxon>
        <taxon>Planctomycetaceae</taxon>
        <taxon>Planctomyces</taxon>
    </lineage>
</organism>
<dbReference type="SUPFAM" id="SSF49899">
    <property type="entry name" value="Concanavalin A-like lectins/glucanases"/>
    <property type="match status" value="1"/>
</dbReference>
<protein>
    <recommendedName>
        <fullName evidence="7">LamG-like jellyroll fold domain-containing protein</fullName>
    </recommendedName>
</protein>
<feature type="chain" id="PRO_5023045510" description="LamG-like jellyroll fold domain-containing protein" evidence="2">
    <location>
        <begin position="27"/>
        <end position="1127"/>
    </location>
</feature>
<dbReference type="Proteomes" id="UP000321083">
    <property type="component" value="Unassembled WGS sequence"/>
</dbReference>
<feature type="domain" description="DUF1553" evidence="4">
    <location>
        <begin position="792"/>
        <end position="1044"/>
    </location>
</feature>
<evidence type="ECO:0000256" key="1">
    <source>
        <dbReference type="SAM" id="MobiDB-lite"/>
    </source>
</evidence>
<feature type="non-terminal residue" evidence="5">
    <location>
        <position position="1"/>
    </location>
</feature>
<dbReference type="EMBL" id="SRHE01000192">
    <property type="protein sequence ID" value="TWW09731.1"/>
    <property type="molecule type" value="Genomic_DNA"/>
</dbReference>
<feature type="compositionally biased region" description="Polar residues" evidence="1">
    <location>
        <begin position="1066"/>
        <end position="1081"/>
    </location>
</feature>
<proteinExistence type="predicted"/>
<feature type="region of interest" description="Disordered" evidence="1">
    <location>
        <begin position="1058"/>
        <end position="1100"/>
    </location>
</feature>
<accession>A0A5C6M9W6</accession>
<dbReference type="PANTHER" id="PTHR35889:SF3">
    <property type="entry name" value="F-BOX DOMAIN-CONTAINING PROTEIN"/>
    <property type="match status" value="1"/>
</dbReference>
<dbReference type="AlphaFoldDB" id="A0A5C6M9W6"/>
<evidence type="ECO:0000313" key="6">
    <source>
        <dbReference type="Proteomes" id="UP000321083"/>
    </source>
</evidence>
<dbReference type="InterPro" id="IPR022655">
    <property type="entry name" value="DUF1553"/>
</dbReference>
<feature type="signal peptide" evidence="2">
    <location>
        <begin position="1"/>
        <end position="26"/>
    </location>
</feature>
<dbReference type="Pfam" id="PF13385">
    <property type="entry name" value="Laminin_G_3"/>
    <property type="match status" value="1"/>
</dbReference>
<comment type="caution">
    <text evidence="5">The sequence shown here is derived from an EMBL/GenBank/DDBJ whole genome shotgun (WGS) entry which is preliminary data.</text>
</comment>
<evidence type="ECO:0000259" key="4">
    <source>
        <dbReference type="Pfam" id="PF07587"/>
    </source>
</evidence>
<reference evidence="5 6" key="2">
    <citation type="submission" date="2019-08" db="EMBL/GenBank/DDBJ databases">
        <authorList>
            <person name="Henke P."/>
        </authorList>
    </citation>
    <scope>NUCLEOTIDE SEQUENCE [LARGE SCALE GENOMIC DNA]</scope>
    <source>
        <strain evidence="5">Phe10_nw2017</strain>
    </source>
</reference>